<accession>A0A4R9G0X1</accession>
<evidence type="ECO:0000256" key="1">
    <source>
        <dbReference type="SAM" id="Phobius"/>
    </source>
</evidence>
<evidence type="ECO:0000313" key="2">
    <source>
        <dbReference type="EMBL" id="TGK05048.1"/>
    </source>
</evidence>
<feature type="transmembrane region" description="Helical" evidence="1">
    <location>
        <begin position="208"/>
        <end position="235"/>
    </location>
</feature>
<keyword evidence="1" id="KW-0812">Transmembrane</keyword>
<organism evidence="2 3">
    <name type="scientific">Leptospira semungkisensis</name>
    <dbReference type="NCBI Taxonomy" id="2484985"/>
    <lineage>
        <taxon>Bacteria</taxon>
        <taxon>Pseudomonadati</taxon>
        <taxon>Spirochaetota</taxon>
        <taxon>Spirochaetia</taxon>
        <taxon>Leptospirales</taxon>
        <taxon>Leptospiraceae</taxon>
        <taxon>Leptospira</taxon>
    </lineage>
</organism>
<feature type="transmembrane region" description="Helical" evidence="1">
    <location>
        <begin position="175"/>
        <end position="196"/>
    </location>
</feature>
<comment type="caution">
    <text evidence="2">The sequence shown here is derived from an EMBL/GenBank/DDBJ whole genome shotgun (WGS) entry which is preliminary data.</text>
</comment>
<gene>
    <name evidence="2" type="ORF">EHO59_09410</name>
</gene>
<dbReference type="RefSeq" id="WP_135587231.1">
    <property type="nucleotide sequence ID" value="NZ_RQEP01000010.1"/>
</dbReference>
<sequence length="249" mass="28581">MSQIFEFKNYLIGCRSFLGVWLTRILMLSVVYSYAMKEFEEFLNHNYLYSKPGFINILGILQFLLLFLSLYFFREKLEKENRIGGKEYFLFLLRLLLVVLVLVLLLALLVLIVGAILQIKTETMQDPAIPIKYAILGGTILALPALILYSSISFARLKALPSWSDFRSAALDRNYQYGALGLILLISFGHIFPIVYQGFPDMKDVDSYYRFAIVSLNSQFFPLFMTELIHLYLLFSFVKGIGGATLPEE</sequence>
<dbReference type="AlphaFoldDB" id="A0A4R9G0X1"/>
<keyword evidence="1" id="KW-0472">Membrane</keyword>
<dbReference type="EMBL" id="RQEP01000010">
    <property type="protein sequence ID" value="TGK05048.1"/>
    <property type="molecule type" value="Genomic_DNA"/>
</dbReference>
<dbReference type="Proteomes" id="UP000297453">
    <property type="component" value="Unassembled WGS sequence"/>
</dbReference>
<dbReference type="OrthoDB" id="9934882at2"/>
<proteinExistence type="predicted"/>
<protein>
    <submittedName>
        <fullName evidence="2">Uncharacterized protein</fullName>
    </submittedName>
</protein>
<feature type="transmembrane region" description="Helical" evidence="1">
    <location>
        <begin position="131"/>
        <end position="154"/>
    </location>
</feature>
<feature type="transmembrane region" description="Helical" evidence="1">
    <location>
        <begin position="12"/>
        <end position="34"/>
    </location>
</feature>
<reference evidence="2" key="1">
    <citation type="journal article" date="2019" name="PLoS Negl. Trop. Dis.">
        <title>Revisiting the worldwide diversity of Leptospira species in the environment.</title>
        <authorList>
            <person name="Vincent A.T."/>
            <person name="Schiettekatte O."/>
            <person name="Bourhy P."/>
            <person name="Veyrier F.J."/>
            <person name="Picardeau M."/>
        </authorList>
    </citation>
    <scope>NUCLEOTIDE SEQUENCE [LARGE SCALE GENOMIC DNA]</scope>
    <source>
        <strain evidence="2">SSS9</strain>
    </source>
</reference>
<keyword evidence="3" id="KW-1185">Reference proteome</keyword>
<name>A0A4R9G0X1_9LEPT</name>
<evidence type="ECO:0000313" key="3">
    <source>
        <dbReference type="Proteomes" id="UP000297453"/>
    </source>
</evidence>
<feature type="transmembrane region" description="Helical" evidence="1">
    <location>
        <begin position="93"/>
        <end position="119"/>
    </location>
</feature>
<keyword evidence="1" id="KW-1133">Transmembrane helix</keyword>
<feature type="transmembrane region" description="Helical" evidence="1">
    <location>
        <begin position="54"/>
        <end position="73"/>
    </location>
</feature>